<dbReference type="UniPathway" id="UPA00121">
    <property type="reaction ID" value="UER00345"/>
</dbReference>
<reference evidence="10 11" key="1">
    <citation type="submission" date="2018-06" db="EMBL/GenBank/DDBJ databases">
        <title>Genomic Encyclopedia of Archaeal and Bacterial Type Strains, Phase II (KMG-II): from individual species to whole genera.</title>
        <authorList>
            <person name="Goeker M."/>
        </authorList>
    </citation>
    <scope>NUCLEOTIDE SEQUENCE [LARGE SCALE GENOMIC DNA]</scope>
    <source>
        <strain evidence="10 11">DSM 24464</strain>
    </source>
</reference>
<dbReference type="PANTHER" id="PTHR21022">
    <property type="entry name" value="PREPHENATE DEHYDRATASE P PROTEIN"/>
    <property type="match status" value="1"/>
</dbReference>
<evidence type="ECO:0000256" key="5">
    <source>
        <dbReference type="ARBA" id="ARBA00023222"/>
    </source>
</evidence>
<keyword evidence="11" id="KW-1185">Reference proteome</keyword>
<feature type="domain" description="Prephenate dehydratase" evidence="8">
    <location>
        <begin position="4"/>
        <end position="181"/>
    </location>
</feature>
<dbReference type="AlphaFoldDB" id="A0A327REG7"/>
<dbReference type="EMBL" id="QLLO01000005">
    <property type="protein sequence ID" value="RAJ14535.1"/>
    <property type="molecule type" value="Genomic_DNA"/>
</dbReference>
<evidence type="ECO:0000256" key="7">
    <source>
        <dbReference type="ARBA" id="ARBA00047848"/>
    </source>
</evidence>
<gene>
    <name evidence="10" type="ORF">LY08_01711</name>
</gene>
<dbReference type="InterPro" id="IPR045865">
    <property type="entry name" value="ACT-like_dom_sf"/>
</dbReference>
<dbReference type="Pfam" id="PF00800">
    <property type="entry name" value="PDT"/>
    <property type="match status" value="1"/>
</dbReference>
<dbReference type="InterPro" id="IPR001086">
    <property type="entry name" value="Preph_deHydtase"/>
</dbReference>
<comment type="caution">
    <text evidence="10">The sequence shown here is derived from an EMBL/GenBank/DDBJ whole genome shotgun (WGS) entry which is preliminary data.</text>
</comment>
<dbReference type="RefSeq" id="WP_111660023.1">
    <property type="nucleotide sequence ID" value="NZ_QLLO01000005.1"/>
</dbReference>
<dbReference type="PANTHER" id="PTHR21022:SF19">
    <property type="entry name" value="PREPHENATE DEHYDRATASE-RELATED"/>
    <property type="match status" value="1"/>
</dbReference>
<evidence type="ECO:0000256" key="3">
    <source>
        <dbReference type="ARBA" id="ARBA00022605"/>
    </source>
</evidence>
<protein>
    <recommendedName>
        <fullName evidence="2">prephenate dehydratase</fullName>
        <ecNumber evidence="2">4.2.1.51</ecNumber>
    </recommendedName>
</protein>
<keyword evidence="6" id="KW-0456">Lyase</keyword>
<dbReference type="GO" id="GO:0009094">
    <property type="term" value="P:L-phenylalanine biosynthetic process"/>
    <property type="evidence" value="ECO:0007669"/>
    <property type="project" value="UniProtKB-UniPathway"/>
</dbReference>
<accession>A0A327REG7</accession>
<evidence type="ECO:0000256" key="6">
    <source>
        <dbReference type="ARBA" id="ARBA00023239"/>
    </source>
</evidence>
<dbReference type="InterPro" id="IPR002912">
    <property type="entry name" value="ACT_dom"/>
</dbReference>
<dbReference type="EC" id="4.2.1.51" evidence="2"/>
<sequence length="275" mass="31261">MITSVAIQGIKGSFHHIVSQHYFETDIKVFPFLSFDQTIDSVLSKQSDAAIVAIENSIAGSIIPNYALIDNNNLHIVGEYYLDIQHNLMALPNQSIKDIKEVYSHPMALLQCKDFFKQYPHIKLIEDKDTAEVAERIKNNQLPNVAAIASTLAAEIFELTILAESIQTIKHNETRFVIVKQKNSEIPEQDINKASIKFELDHKRGSLATILNVMSDCKLNLTKIQSLPIIETPWKYAFFVDVTFQDYQDFKKAKSIMDIMATHFKVIGEYKNAKL</sequence>
<evidence type="ECO:0000256" key="1">
    <source>
        <dbReference type="ARBA" id="ARBA00004741"/>
    </source>
</evidence>
<comment type="catalytic activity">
    <reaction evidence="7">
        <text>prephenate + H(+) = 3-phenylpyruvate + CO2 + H2O</text>
        <dbReference type="Rhea" id="RHEA:21648"/>
        <dbReference type="ChEBI" id="CHEBI:15377"/>
        <dbReference type="ChEBI" id="CHEBI:15378"/>
        <dbReference type="ChEBI" id="CHEBI:16526"/>
        <dbReference type="ChEBI" id="CHEBI:18005"/>
        <dbReference type="ChEBI" id="CHEBI:29934"/>
        <dbReference type="EC" id="4.2.1.51"/>
    </reaction>
</comment>
<dbReference type="OrthoDB" id="9802281at2"/>
<keyword evidence="5" id="KW-0584">Phenylalanine biosynthesis</keyword>
<comment type="pathway">
    <text evidence="1">Amino-acid biosynthesis; L-phenylalanine biosynthesis; phenylpyruvate from prephenate: step 1/1.</text>
</comment>
<evidence type="ECO:0000256" key="2">
    <source>
        <dbReference type="ARBA" id="ARBA00013147"/>
    </source>
</evidence>
<dbReference type="Gene3D" id="3.30.70.260">
    <property type="match status" value="1"/>
</dbReference>
<dbReference type="GO" id="GO:0005737">
    <property type="term" value="C:cytoplasm"/>
    <property type="evidence" value="ECO:0007669"/>
    <property type="project" value="TreeGrafter"/>
</dbReference>
<dbReference type="GO" id="GO:0004664">
    <property type="term" value="F:prephenate dehydratase activity"/>
    <property type="evidence" value="ECO:0007669"/>
    <property type="project" value="UniProtKB-EC"/>
</dbReference>
<evidence type="ECO:0000256" key="4">
    <source>
        <dbReference type="ARBA" id="ARBA00023141"/>
    </source>
</evidence>
<keyword evidence="4" id="KW-0057">Aromatic amino acid biosynthesis</keyword>
<evidence type="ECO:0000313" key="11">
    <source>
        <dbReference type="Proteomes" id="UP000248703"/>
    </source>
</evidence>
<evidence type="ECO:0000259" key="9">
    <source>
        <dbReference type="PROSITE" id="PS51671"/>
    </source>
</evidence>
<dbReference type="Gene3D" id="3.40.190.10">
    <property type="entry name" value="Periplasmic binding protein-like II"/>
    <property type="match status" value="2"/>
</dbReference>
<dbReference type="SUPFAM" id="SSF53850">
    <property type="entry name" value="Periplasmic binding protein-like II"/>
    <property type="match status" value="1"/>
</dbReference>
<dbReference type="Proteomes" id="UP000248703">
    <property type="component" value="Unassembled WGS sequence"/>
</dbReference>
<evidence type="ECO:0000313" key="10">
    <source>
        <dbReference type="EMBL" id="RAJ14535.1"/>
    </source>
</evidence>
<dbReference type="PROSITE" id="PS51171">
    <property type="entry name" value="PREPHENATE_DEHYDR_3"/>
    <property type="match status" value="1"/>
</dbReference>
<dbReference type="CDD" id="cd04905">
    <property type="entry name" value="ACT_CM-PDT"/>
    <property type="match status" value="1"/>
</dbReference>
<name>A0A327REG7_9FLAO</name>
<evidence type="ECO:0000259" key="8">
    <source>
        <dbReference type="PROSITE" id="PS51171"/>
    </source>
</evidence>
<keyword evidence="3" id="KW-0028">Amino-acid biosynthesis</keyword>
<feature type="domain" description="ACT" evidence="9">
    <location>
        <begin position="195"/>
        <end position="271"/>
    </location>
</feature>
<organism evidence="10 11">
    <name type="scientific">Olleya aquimaris</name>
    <dbReference type="NCBI Taxonomy" id="639310"/>
    <lineage>
        <taxon>Bacteria</taxon>
        <taxon>Pseudomonadati</taxon>
        <taxon>Bacteroidota</taxon>
        <taxon>Flavobacteriia</taxon>
        <taxon>Flavobacteriales</taxon>
        <taxon>Flavobacteriaceae</taxon>
    </lineage>
</organism>
<dbReference type="PROSITE" id="PS51671">
    <property type="entry name" value="ACT"/>
    <property type="match status" value="1"/>
</dbReference>
<dbReference type="SUPFAM" id="SSF55021">
    <property type="entry name" value="ACT-like"/>
    <property type="match status" value="1"/>
</dbReference>
<dbReference type="CDD" id="cd13631">
    <property type="entry name" value="PBP2_Ct-PDT_like"/>
    <property type="match status" value="1"/>
</dbReference>
<proteinExistence type="predicted"/>